<dbReference type="PANTHER" id="PTHR24394:SF44">
    <property type="entry name" value="ZINC FINGER PROTEIN 271-LIKE"/>
    <property type="match status" value="1"/>
</dbReference>
<dbReference type="FunFam" id="3.30.160.60:FF:000065">
    <property type="entry name" value="B-cell CLL/lymphoma 6, member B"/>
    <property type="match status" value="1"/>
</dbReference>
<evidence type="ECO:0000256" key="5">
    <source>
        <dbReference type="ARBA" id="ARBA00022833"/>
    </source>
</evidence>
<feature type="domain" description="C2H2-type" evidence="9">
    <location>
        <begin position="1979"/>
        <end position="2006"/>
    </location>
</feature>
<feature type="compositionally biased region" description="Acidic residues" evidence="8">
    <location>
        <begin position="464"/>
        <end position="487"/>
    </location>
</feature>
<feature type="region of interest" description="Disordered" evidence="8">
    <location>
        <begin position="1621"/>
        <end position="1675"/>
    </location>
</feature>
<keyword evidence="6" id="KW-0539">Nucleus</keyword>
<dbReference type="OrthoDB" id="6425912at2759"/>
<reference evidence="10 11" key="1">
    <citation type="journal article" date="2017" name="Nat. Ecol. Evol.">
        <title>Scallop genome provides insights into evolution of bilaterian karyotype and development.</title>
        <authorList>
            <person name="Wang S."/>
            <person name="Zhang J."/>
            <person name="Jiao W."/>
            <person name="Li J."/>
            <person name="Xun X."/>
            <person name="Sun Y."/>
            <person name="Guo X."/>
            <person name="Huan P."/>
            <person name="Dong B."/>
            <person name="Zhang L."/>
            <person name="Hu X."/>
            <person name="Sun X."/>
            <person name="Wang J."/>
            <person name="Zhao C."/>
            <person name="Wang Y."/>
            <person name="Wang D."/>
            <person name="Huang X."/>
            <person name="Wang R."/>
            <person name="Lv J."/>
            <person name="Li Y."/>
            <person name="Zhang Z."/>
            <person name="Liu B."/>
            <person name="Lu W."/>
            <person name="Hui Y."/>
            <person name="Liang J."/>
            <person name="Zhou Z."/>
            <person name="Hou R."/>
            <person name="Li X."/>
            <person name="Liu Y."/>
            <person name="Li H."/>
            <person name="Ning X."/>
            <person name="Lin Y."/>
            <person name="Zhao L."/>
            <person name="Xing Q."/>
            <person name="Dou J."/>
            <person name="Li Y."/>
            <person name="Mao J."/>
            <person name="Guo H."/>
            <person name="Dou H."/>
            <person name="Li T."/>
            <person name="Mu C."/>
            <person name="Jiang W."/>
            <person name="Fu Q."/>
            <person name="Fu X."/>
            <person name="Miao Y."/>
            <person name="Liu J."/>
            <person name="Yu Q."/>
            <person name="Li R."/>
            <person name="Liao H."/>
            <person name="Li X."/>
            <person name="Kong Y."/>
            <person name="Jiang Z."/>
            <person name="Chourrout D."/>
            <person name="Li R."/>
            <person name="Bao Z."/>
        </authorList>
    </citation>
    <scope>NUCLEOTIDE SEQUENCE [LARGE SCALE GENOMIC DNA]</scope>
    <source>
        <strain evidence="10 11">PY_sf001</strain>
    </source>
</reference>
<feature type="domain" description="C2H2-type" evidence="9">
    <location>
        <begin position="1858"/>
        <end position="1885"/>
    </location>
</feature>
<dbReference type="Gene3D" id="3.30.160.60">
    <property type="entry name" value="Classic Zinc Finger"/>
    <property type="match status" value="10"/>
</dbReference>
<feature type="domain" description="C2H2-type" evidence="9">
    <location>
        <begin position="1768"/>
        <end position="1795"/>
    </location>
</feature>
<evidence type="ECO:0000256" key="6">
    <source>
        <dbReference type="ARBA" id="ARBA00023242"/>
    </source>
</evidence>
<dbReference type="GO" id="GO:0000981">
    <property type="term" value="F:DNA-binding transcription factor activity, RNA polymerase II-specific"/>
    <property type="evidence" value="ECO:0007669"/>
    <property type="project" value="TreeGrafter"/>
</dbReference>
<dbReference type="Pfam" id="PF13912">
    <property type="entry name" value="zf-C2H2_6"/>
    <property type="match status" value="2"/>
</dbReference>
<feature type="domain" description="C2H2-type" evidence="9">
    <location>
        <begin position="1707"/>
        <end position="1735"/>
    </location>
</feature>
<feature type="domain" description="C2H2-type" evidence="9">
    <location>
        <begin position="712"/>
        <end position="740"/>
    </location>
</feature>
<comment type="caution">
    <text evidence="10">The sequence shown here is derived from an EMBL/GenBank/DDBJ whole genome shotgun (WGS) entry which is preliminary data.</text>
</comment>
<keyword evidence="4 7" id="KW-0863">Zinc-finger</keyword>
<feature type="domain" description="C2H2-type" evidence="9">
    <location>
        <begin position="1951"/>
        <end position="1978"/>
    </location>
</feature>
<dbReference type="SUPFAM" id="SSF57667">
    <property type="entry name" value="beta-beta-alpha zinc fingers"/>
    <property type="match status" value="6"/>
</dbReference>
<dbReference type="SMART" id="SM00384">
    <property type="entry name" value="AT_hook"/>
    <property type="match status" value="3"/>
</dbReference>
<evidence type="ECO:0000259" key="9">
    <source>
        <dbReference type="PROSITE" id="PS50157"/>
    </source>
</evidence>
<feature type="compositionally biased region" description="Basic and acidic residues" evidence="8">
    <location>
        <begin position="239"/>
        <end position="248"/>
    </location>
</feature>
<feature type="compositionally biased region" description="Basic residues" evidence="8">
    <location>
        <begin position="150"/>
        <end position="160"/>
    </location>
</feature>
<organism evidence="10 11">
    <name type="scientific">Mizuhopecten yessoensis</name>
    <name type="common">Japanese scallop</name>
    <name type="synonym">Patinopecten yessoensis</name>
    <dbReference type="NCBI Taxonomy" id="6573"/>
    <lineage>
        <taxon>Eukaryota</taxon>
        <taxon>Metazoa</taxon>
        <taxon>Spiralia</taxon>
        <taxon>Lophotrochozoa</taxon>
        <taxon>Mollusca</taxon>
        <taxon>Bivalvia</taxon>
        <taxon>Autobranchia</taxon>
        <taxon>Pteriomorphia</taxon>
        <taxon>Pectinida</taxon>
        <taxon>Pectinoidea</taxon>
        <taxon>Pectinidae</taxon>
        <taxon>Mizuhopecten</taxon>
    </lineage>
</organism>
<evidence type="ECO:0000256" key="1">
    <source>
        <dbReference type="ARBA" id="ARBA00004123"/>
    </source>
</evidence>
<comment type="subcellular location">
    <subcellularLocation>
        <location evidence="1">Nucleus</location>
    </subcellularLocation>
</comment>
<dbReference type="GO" id="GO:0008270">
    <property type="term" value="F:zinc ion binding"/>
    <property type="evidence" value="ECO:0007669"/>
    <property type="project" value="UniProtKB-KW"/>
</dbReference>
<feature type="domain" description="C2H2-type" evidence="9">
    <location>
        <begin position="1801"/>
        <end position="1828"/>
    </location>
</feature>
<dbReference type="EMBL" id="NEDP02005594">
    <property type="protein sequence ID" value="OWF37170.1"/>
    <property type="molecule type" value="Genomic_DNA"/>
</dbReference>
<dbReference type="GO" id="GO:0005634">
    <property type="term" value="C:nucleus"/>
    <property type="evidence" value="ECO:0007669"/>
    <property type="project" value="UniProtKB-SubCell"/>
</dbReference>
<feature type="compositionally biased region" description="Polar residues" evidence="8">
    <location>
        <begin position="281"/>
        <end position="291"/>
    </location>
</feature>
<keyword evidence="3" id="KW-0677">Repeat</keyword>
<dbReference type="PANTHER" id="PTHR24394">
    <property type="entry name" value="ZINC FINGER PROTEIN"/>
    <property type="match status" value="1"/>
</dbReference>
<dbReference type="InterPro" id="IPR017956">
    <property type="entry name" value="AT_hook_DNA-bd_motif"/>
</dbReference>
<dbReference type="PROSITE" id="PS50157">
    <property type="entry name" value="ZINC_FINGER_C2H2_2"/>
    <property type="match status" value="14"/>
</dbReference>
<dbReference type="InterPro" id="IPR036236">
    <property type="entry name" value="Znf_C2H2_sf"/>
</dbReference>
<accession>A0A210PKZ9</accession>
<feature type="domain" description="C2H2-type" evidence="9">
    <location>
        <begin position="2133"/>
        <end position="2160"/>
    </location>
</feature>
<proteinExistence type="predicted"/>
<feature type="domain" description="C2H2-type" evidence="9">
    <location>
        <begin position="2077"/>
        <end position="2105"/>
    </location>
</feature>
<evidence type="ECO:0000313" key="10">
    <source>
        <dbReference type="EMBL" id="OWF37170.1"/>
    </source>
</evidence>
<evidence type="ECO:0000256" key="7">
    <source>
        <dbReference type="PROSITE-ProRule" id="PRU00042"/>
    </source>
</evidence>
<dbReference type="Proteomes" id="UP000242188">
    <property type="component" value="Unassembled WGS sequence"/>
</dbReference>
<keyword evidence="5" id="KW-0862">Zinc</keyword>
<dbReference type="PRINTS" id="PR00929">
    <property type="entry name" value="ATHOOK"/>
</dbReference>
<feature type="compositionally biased region" description="Polar residues" evidence="8">
    <location>
        <begin position="195"/>
        <end position="213"/>
    </location>
</feature>
<feature type="domain" description="C2H2-type" evidence="9">
    <location>
        <begin position="1831"/>
        <end position="1858"/>
    </location>
</feature>
<feature type="compositionally biased region" description="Low complexity" evidence="8">
    <location>
        <begin position="229"/>
        <end position="238"/>
    </location>
</feature>
<keyword evidence="2" id="KW-0479">Metal-binding</keyword>
<gene>
    <name evidence="10" type="ORF">KP79_PYT21313</name>
</gene>
<feature type="region of interest" description="Disordered" evidence="8">
    <location>
        <begin position="144"/>
        <end position="291"/>
    </location>
</feature>
<feature type="domain" description="C2H2-type" evidence="9">
    <location>
        <begin position="1008"/>
        <end position="1036"/>
    </location>
</feature>
<evidence type="ECO:0000256" key="2">
    <source>
        <dbReference type="ARBA" id="ARBA00022723"/>
    </source>
</evidence>
<dbReference type="InterPro" id="IPR013087">
    <property type="entry name" value="Znf_C2H2_type"/>
</dbReference>
<feature type="region of interest" description="Disordered" evidence="8">
    <location>
        <begin position="365"/>
        <end position="399"/>
    </location>
</feature>
<dbReference type="SMART" id="SM00355">
    <property type="entry name" value="ZnF_C2H2"/>
    <property type="match status" value="25"/>
</dbReference>
<feature type="domain" description="C2H2-type" evidence="9">
    <location>
        <begin position="1886"/>
        <end position="1914"/>
    </location>
</feature>
<feature type="compositionally biased region" description="Basic residues" evidence="8">
    <location>
        <begin position="249"/>
        <end position="258"/>
    </location>
</feature>
<evidence type="ECO:0000313" key="11">
    <source>
        <dbReference type="Proteomes" id="UP000242188"/>
    </source>
</evidence>
<dbReference type="Pfam" id="PF00096">
    <property type="entry name" value="zf-C2H2"/>
    <property type="match status" value="2"/>
</dbReference>
<feature type="region of interest" description="Disordered" evidence="8">
    <location>
        <begin position="458"/>
        <end position="508"/>
    </location>
</feature>
<sequence length="2219" mass="253310">MADRLEEAEMLTCTLCHGLCGTNHSLEHWILMSTVRNVLIEYIPDRAEEFKNSSNGFICDRCYNAMNTLVKKKQEVTEAENYVQFLAMSTPIKVPTEEKELGTEAGIITLPGKIPSTPVNAFRQEKGTEVGTKDQRPSNITQQFVTQTRSGRKYAKRKLGNSKNDIPEKASRKFENDSNSKQLLGRGRGRPKSLPTGTSKIEIQNIESSIKNESVSQRQGRGRGRPRKSSGTQSSESSKNVEADEGAKQKRGRGRPRKLSTGNLSTETSKSQVVLSRRQAKGNSSTELKKTNTSISIKDVTCIGQQKNQSGDIPKGRTTETSVDKQSVSKSLKKIVVIGSCGAGTEILQKSCEGVDGTDIIVGGGGGGGGKKQPPMQREASTNTDPNELGLDSDSDEEGEITFDQSYHIGNQKVSEKEKTTNILVSCRKDIDQISENDADDKDGRTVMSTSDKLESRKDRFADGYDDDNEEFLDEDEHFDNEDDEEATTSPRPGSRTRHEDGVKKKTNVTTQRMTTRIRSGTLAKKTVLISRKYGSRKDRIITGGQSLLTGKKVLLVRSSKDRNTNSKQKKVVFLKASDVKAQQLQAKAKESKRQSVKGRNMKLLHFKGTDGDKCVIPPPKVKRIRNRSKKGKSNEIIVKPGIWTCKECKEVKYTESEMQIHITTEHKIKDADQIEQCMAKRVIKFVTQKNVKTTTKMGLHDYFKTREEVSYTCTICNMQISRENNAVTHVRMTHEKTKTDALNYIKKDLKLVESNEDYWLSNSDVNRTGNAKKTKKTDEQIQGERLKRRRMMRYVKQHFLTKVQKWKCKICEVVYVSHSAVRRHIVKQHIVADCDIKANIIRILVDRETETITRPGDENEDANDREAGDIVRPTQEEGSDTVKSVESLGSKNCEVTGMELSKKGAISGRGRFKHGHNKPWRCGLCPVSYFHKCDVHRHLILKHGLAREDAKSYVIQEKWQEELNKKFFATKVEVYTINDEDKDDIEIPTETEDEEELDPYNETQKLWKCIKCGKKVPTKKAALRHMRFPHEIYGPWARYHVRQIAPEQGSKTQKIEDEFHLDRDLICVLCGRDYMSQVQASQHIKDCHPDVSDTMVSDVLLKKSDGSKMIVLSLPEEITRSYHIDSKGRIREVDPEKVPSLKQKISEWDKKTFSFFDNENVESDAEIIDDEQEIPLINSSEELNITHANIYFLNCENYRHEEGNAISQDKKPWECNRCRKGMANKLIGVQHVAHVHDINGPWARHFLRKNDEWEGLSEGTIRPERDWLCVFCGRHYKTMAEARRHVKGWHPALTETMQESLVLQKSGGCKGIILTTGEDEKLTFVIDSFGRMKEVDTKLTDFEDFGRRYSFNCRQEDSVTDMDEEFDPQFVDTDPSYFRHLDQIGCTGSPSSTAKKSQKMVSLLKSKIALSNKAGEPTCQENIMDVAAGSQSNTDSLDTEHPVATSREQKIHVYKCSNPISQKKEYVCKTCPLVFSNYKHASYHRLYHRQAVRWRCRRCGEAFYYISHLSEHINKVHDKSMLSIVVDMDEIQDDKPYPIVVSVTDRNLKESAAGEQAANENLSENRVTDNKAVMNNDSTIPCAEIKGKEMTSGMEVLAQAATSSTANKIENQLQVMSENQVIEGGARIDDERHETDQEQEKKGHIELTDSDGHEEVGESDTLDFESGNSNRSKTRKGKISCEVCGLFVPVEKMRSHMTLFHGVKVYRCTECHQDFITLTDFQSHLSDAHEGQVYDDKRVHPCIICNTVWRNRPDLLSHLDRHKSHGCRCSICGTVFDNMNGLKSHMSVHSSSYSKGNDSHECLICGRNIVTMKNFLRHTRNHYDEHHKVLQCEICKKFLKTRSCLADHMKNHNQEEMLCPYCAKQFTSRINYNRHIKYHENPELFSCKQCGLQLSTLTGLRRHQKFHHTAGQGKTVCHICGKSLRHLKWHLRNAHSDENRKSKRPPKKSRKCDFCGKVFKLPHMMERHRVVHTGEKPFQCEYCNKTFSFRTSYKAHLNTHPEHKPHKCTVCGIQFQLEKDFINHRANCRNGKDEKEFPFQCDVCQRVFRSTRSLRTHLDRKHQTEKHNKLPGSMRHYCQICQKGFFYKDTLNRHMYSAHRDRNDESVADDNVIIEETNAPHGDNENIPHSMYKCDICGEVFNLLQQLNEHVDTHQSNPVGGINIKVFTNEQDAVDDNDLEGSSVITLEHEQAAQLLSHLQLQMGEGEEFVNVIIPMTK</sequence>
<evidence type="ECO:0000256" key="8">
    <source>
        <dbReference type="SAM" id="MobiDB-lite"/>
    </source>
</evidence>
<keyword evidence="11" id="KW-1185">Reference proteome</keyword>
<feature type="compositionally biased region" description="Polar residues" evidence="8">
    <location>
        <begin position="260"/>
        <end position="274"/>
    </location>
</feature>
<name>A0A210PKZ9_MIZYE</name>
<protein>
    <submittedName>
        <fullName evidence="10">Zinc finger protein 26</fullName>
    </submittedName>
</protein>
<feature type="domain" description="C2H2-type" evidence="9">
    <location>
        <begin position="2040"/>
        <end position="2068"/>
    </location>
</feature>
<feature type="compositionally biased region" description="Basic and acidic residues" evidence="8">
    <location>
        <begin position="165"/>
        <end position="178"/>
    </location>
</feature>
<feature type="compositionally biased region" description="Basic and acidic residues" evidence="8">
    <location>
        <begin position="1627"/>
        <end position="1657"/>
    </location>
</feature>
<evidence type="ECO:0000256" key="3">
    <source>
        <dbReference type="ARBA" id="ARBA00022737"/>
    </source>
</evidence>
<dbReference type="GO" id="GO:0003677">
    <property type="term" value="F:DNA binding"/>
    <property type="evidence" value="ECO:0007669"/>
    <property type="project" value="InterPro"/>
</dbReference>
<dbReference type="PROSITE" id="PS00028">
    <property type="entry name" value="ZINC_FINGER_C2H2_1"/>
    <property type="match status" value="19"/>
</dbReference>
<evidence type="ECO:0000256" key="4">
    <source>
        <dbReference type="ARBA" id="ARBA00022771"/>
    </source>
</evidence>
<feature type="domain" description="C2H2-type" evidence="9">
    <location>
        <begin position="1495"/>
        <end position="1518"/>
    </location>
</feature>